<reference evidence="9" key="1">
    <citation type="submission" date="2020-04" db="EMBL/GenBank/DDBJ databases">
        <authorList>
            <person name="Zhang T."/>
        </authorList>
    </citation>
    <scope>NUCLEOTIDE SEQUENCE</scope>
    <source>
        <strain evidence="9">HKST-UBA14</strain>
    </source>
</reference>
<dbReference type="InterPro" id="IPR020579">
    <property type="entry name" value="Exonuc_VII_lsu_C"/>
</dbReference>
<dbReference type="GO" id="GO:0006308">
    <property type="term" value="P:DNA catabolic process"/>
    <property type="evidence" value="ECO:0007669"/>
    <property type="project" value="UniProtKB-UniRule"/>
</dbReference>
<evidence type="ECO:0000256" key="6">
    <source>
        <dbReference type="RuleBase" id="RU004355"/>
    </source>
</evidence>
<dbReference type="PANTHER" id="PTHR30008">
    <property type="entry name" value="EXODEOXYRIBONUCLEASE 7 LARGE SUBUNIT"/>
    <property type="match status" value="1"/>
</dbReference>
<proteinExistence type="inferred from homology"/>
<sequence length="404" mass="44863">MNDSLEETQQAIFSVAEFNIVLNQHLSLLKDVNVTGEITQMTITAKKGVYITLKDPDQNALLSVSGYAPTIQGINLVEEGMKVTISGTPELYSPMGKFSVKIFKIVPVGEGALKDAYEKLKQKLDKEGLFNPERKRELPDFITKIALITANKSAAQSDFLKILKENKANLEIDFYPVQVQGKYSEQEIISTLKFLSNKSEYDCVVLTRGGGSLEDLITFNEEQVARTIYAMNIPVVVGVGHEIDESIADFVADVRASTPSQAAYYLVAKNQAFIDRISLNADVIRQGVLARLSNAKLRVSSNYRGIERHLYDQIHNVKLMTEKLSNRINEVPQKISDSQSKLTALERLLKSFNPNNIIDRGYALIRNKEGKAIVSIAGLSEGENIDVTMRDGKISADITNLSKK</sequence>
<dbReference type="GO" id="GO:0008855">
    <property type="term" value="F:exodeoxyribonuclease VII activity"/>
    <property type="evidence" value="ECO:0007669"/>
    <property type="project" value="UniProtKB-UniRule"/>
</dbReference>
<comment type="catalytic activity">
    <reaction evidence="5 6">
        <text>Exonucleolytic cleavage in either 5'- to 3'- or 3'- to 5'-direction to yield nucleoside 5'-phosphates.</text>
        <dbReference type="EC" id="3.1.11.6"/>
    </reaction>
</comment>
<dbReference type="InterPro" id="IPR003753">
    <property type="entry name" value="Exonuc_VII_L"/>
</dbReference>
<keyword evidence="3 5" id="KW-0378">Hydrolase</keyword>
<dbReference type="Pfam" id="PF13742">
    <property type="entry name" value="tRNA_anti_2"/>
    <property type="match status" value="1"/>
</dbReference>
<evidence type="ECO:0000256" key="5">
    <source>
        <dbReference type="HAMAP-Rule" id="MF_00378"/>
    </source>
</evidence>
<comment type="similarity">
    <text evidence="5 6">Belongs to the XseA family.</text>
</comment>
<evidence type="ECO:0000256" key="1">
    <source>
        <dbReference type="ARBA" id="ARBA00022490"/>
    </source>
</evidence>
<comment type="caution">
    <text evidence="9">The sequence shown here is derived from an EMBL/GenBank/DDBJ whole genome shotgun (WGS) entry which is preliminary data.</text>
</comment>
<dbReference type="GO" id="GO:0005737">
    <property type="term" value="C:cytoplasm"/>
    <property type="evidence" value="ECO:0007669"/>
    <property type="project" value="UniProtKB-SubCell"/>
</dbReference>
<dbReference type="Proteomes" id="UP000783287">
    <property type="component" value="Unassembled WGS sequence"/>
</dbReference>
<protein>
    <recommendedName>
        <fullName evidence="5">Exodeoxyribonuclease 7 large subunit</fullName>
        <ecNumber evidence="5">3.1.11.6</ecNumber>
    </recommendedName>
    <alternativeName>
        <fullName evidence="5">Exodeoxyribonuclease VII large subunit</fullName>
        <shortName evidence="5">Exonuclease VII large subunit</shortName>
    </alternativeName>
</protein>
<dbReference type="GO" id="GO:0009318">
    <property type="term" value="C:exodeoxyribonuclease VII complex"/>
    <property type="evidence" value="ECO:0007669"/>
    <property type="project" value="UniProtKB-UniRule"/>
</dbReference>
<dbReference type="HAMAP" id="MF_00378">
    <property type="entry name" value="Exonuc_7_L"/>
    <property type="match status" value="1"/>
</dbReference>
<dbReference type="GO" id="GO:0003676">
    <property type="term" value="F:nucleic acid binding"/>
    <property type="evidence" value="ECO:0007669"/>
    <property type="project" value="InterPro"/>
</dbReference>
<dbReference type="AlphaFoldDB" id="A0A955L650"/>
<keyword evidence="1 5" id="KW-0963">Cytoplasm</keyword>
<comment type="subcellular location">
    <subcellularLocation>
        <location evidence="5 6">Cytoplasm</location>
    </subcellularLocation>
</comment>
<name>A0A955L650_9BACT</name>
<comment type="function">
    <text evidence="5">Bidirectionally degrades single-stranded DNA into large acid-insoluble oligonucleotides, which are then degraded further into small acid-soluble oligonucleotides.</text>
</comment>
<comment type="subunit">
    <text evidence="5">Heterooligomer composed of large and small subunits.</text>
</comment>
<gene>
    <name evidence="5 9" type="primary">xseA</name>
    <name evidence="9" type="ORF">KC909_03560</name>
</gene>
<evidence type="ECO:0000256" key="4">
    <source>
        <dbReference type="ARBA" id="ARBA00022839"/>
    </source>
</evidence>
<evidence type="ECO:0000313" key="9">
    <source>
        <dbReference type="EMBL" id="MCA9383416.1"/>
    </source>
</evidence>
<dbReference type="InterPro" id="IPR025824">
    <property type="entry name" value="OB-fold_nuc-bd_dom"/>
</dbReference>
<keyword evidence="4 5" id="KW-0269">Exonuclease</keyword>
<evidence type="ECO:0000256" key="3">
    <source>
        <dbReference type="ARBA" id="ARBA00022801"/>
    </source>
</evidence>
<dbReference type="NCBIfam" id="TIGR00237">
    <property type="entry name" value="xseA"/>
    <property type="match status" value="1"/>
</dbReference>
<evidence type="ECO:0000259" key="7">
    <source>
        <dbReference type="Pfam" id="PF02601"/>
    </source>
</evidence>
<evidence type="ECO:0000256" key="2">
    <source>
        <dbReference type="ARBA" id="ARBA00022722"/>
    </source>
</evidence>
<dbReference type="EC" id="3.1.11.6" evidence="5"/>
<dbReference type="PANTHER" id="PTHR30008:SF0">
    <property type="entry name" value="EXODEOXYRIBONUCLEASE 7 LARGE SUBUNIT"/>
    <property type="match status" value="1"/>
</dbReference>
<feature type="domain" description="OB-fold nucleic acid binding" evidence="8">
    <location>
        <begin position="13"/>
        <end position="105"/>
    </location>
</feature>
<evidence type="ECO:0000259" key="8">
    <source>
        <dbReference type="Pfam" id="PF13742"/>
    </source>
</evidence>
<reference evidence="9" key="2">
    <citation type="journal article" date="2021" name="Microbiome">
        <title>Successional dynamics and alternative stable states in a saline activated sludge microbial community over 9 years.</title>
        <authorList>
            <person name="Wang Y."/>
            <person name="Ye J."/>
            <person name="Ju F."/>
            <person name="Liu L."/>
            <person name="Boyd J.A."/>
            <person name="Deng Y."/>
            <person name="Parks D.H."/>
            <person name="Jiang X."/>
            <person name="Yin X."/>
            <person name="Woodcroft B.J."/>
            <person name="Tyson G.W."/>
            <person name="Hugenholtz P."/>
            <person name="Polz M.F."/>
            <person name="Zhang T."/>
        </authorList>
    </citation>
    <scope>NUCLEOTIDE SEQUENCE</scope>
    <source>
        <strain evidence="9">HKST-UBA14</strain>
    </source>
</reference>
<evidence type="ECO:0000313" key="10">
    <source>
        <dbReference type="Proteomes" id="UP000783287"/>
    </source>
</evidence>
<organism evidence="9 10">
    <name type="scientific">Candidatus Dojkabacteria bacterium</name>
    <dbReference type="NCBI Taxonomy" id="2099670"/>
    <lineage>
        <taxon>Bacteria</taxon>
        <taxon>Candidatus Dojkabacteria</taxon>
    </lineage>
</organism>
<dbReference type="CDD" id="cd04489">
    <property type="entry name" value="ExoVII_LU_OBF"/>
    <property type="match status" value="1"/>
</dbReference>
<accession>A0A955L650</accession>
<dbReference type="Pfam" id="PF02601">
    <property type="entry name" value="Exonuc_VII_L"/>
    <property type="match status" value="1"/>
</dbReference>
<keyword evidence="2 5" id="KW-0540">Nuclease</keyword>
<dbReference type="EMBL" id="JAGQLK010000067">
    <property type="protein sequence ID" value="MCA9383416.1"/>
    <property type="molecule type" value="Genomic_DNA"/>
</dbReference>
<feature type="domain" description="Exonuclease VII large subunit C-terminal" evidence="7">
    <location>
        <begin position="129"/>
        <end position="330"/>
    </location>
</feature>